<dbReference type="Pfam" id="PF00994">
    <property type="entry name" value="MoCF_biosynth"/>
    <property type="match status" value="1"/>
</dbReference>
<evidence type="ECO:0000256" key="2">
    <source>
        <dbReference type="ARBA" id="ARBA00010763"/>
    </source>
</evidence>
<keyword evidence="5" id="KW-0479">Metal-binding</keyword>
<keyword evidence="5" id="KW-0460">Magnesium</keyword>
<dbReference type="GO" id="GO:0046872">
    <property type="term" value="F:metal ion binding"/>
    <property type="evidence" value="ECO:0007669"/>
    <property type="project" value="UniProtKB-UniRule"/>
</dbReference>
<evidence type="ECO:0000259" key="6">
    <source>
        <dbReference type="SMART" id="SM00852"/>
    </source>
</evidence>
<reference evidence="7" key="1">
    <citation type="submission" date="2021-01" db="EMBL/GenBank/DDBJ databases">
        <title>Whole genome shotgun sequence of Planobispora takensis NBRC 109077.</title>
        <authorList>
            <person name="Komaki H."/>
            <person name="Tamura T."/>
        </authorList>
    </citation>
    <scope>NUCLEOTIDE SEQUENCE</scope>
    <source>
        <strain evidence="7">NBRC 109077</strain>
    </source>
</reference>
<keyword evidence="3 5" id="KW-0500">Molybdenum</keyword>
<dbReference type="PANTHER" id="PTHR10192:SF5">
    <property type="entry name" value="GEPHYRIN"/>
    <property type="match status" value="1"/>
</dbReference>
<dbReference type="SUPFAM" id="SSF63867">
    <property type="entry name" value="MoeA C-terminal domain-like"/>
    <property type="match status" value="1"/>
</dbReference>
<dbReference type="PANTHER" id="PTHR10192">
    <property type="entry name" value="MOLYBDOPTERIN BIOSYNTHESIS PROTEIN"/>
    <property type="match status" value="1"/>
</dbReference>
<gene>
    <name evidence="7" type="ORF">Pta02_61870</name>
</gene>
<dbReference type="InterPro" id="IPR001453">
    <property type="entry name" value="MoaB/Mog_dom"/>
</dbReference>
<organism evidence="7 8">
    <name type="scientific">Planobispora takensis</name>
    <dbReference type="NCBI Taxonomy" id="1367882"/>
    <lineage>
        <taxon>Bacteria</taxon>
        <taxon>Bacillati</taxon>
        <taxon>Actinomycetota</taxon>
        <taxon>Actinomycetes</taxon>
        <taxon>Streptosporangiales</taxon>
        <taxon>Streptosporangiaceae</taxon>
        <taxon>Planobispora</taxon>
    </lineage>
</organism>
<accession>A0A8J3WVP7</accession>
<dbReference type="Gene3D" id="2.170.190.11">
    <property type="entry name" value="Molybdopterin biosynthesis moea protein, domain 3"/>
    <property type="match status" value="1"/>
</dbReference>
<evidence type="ECO:0000256" key="4">
    <source>
        <dbReference type="ARBA" id="ARBA00047317"/>
    </source>
</evidence>
<evidence type="ECO:0000256" key="3">
    <source>
        <dbReference type="ARBA" id="ARBA00022505"/>
    </source>
</evidence>
<keyword evidence="8" id="KW-1185">Reference proteome</keyword>
<evidence type="ECO:0000313" key="8">
    <source>
        <dbReference type="Proteomes" id="UP000634476"/>
    </source>
</evidence>
<dbReference type="EC" id="2.10.1.1" evidence="5"/>
<dbReference type="GO" id="GO:0005829">
    <property type="term" value="C:cytosol"/>
    <property type="evidence" value="ECO:0007669"/>
    <property type="project" value="TreeGrafter"/>
</dbReference>
<keyword evidence="5" id="KW-0501">Molybdenum cofactor biosynthesis</keyword>
<dbReference type="InterPro" id="IPR036135">
    <property type="entry name" value="MoeA_linker/N_sf"/>
</dbReference>
<evidence type="ECO:0000256" key="5">
    <source>
        <dbReference type="RuleBase" id="RU365090"/>
    </source>
</evidence>
<dbReference type="RefSeq" id="WP_203878443.1">
    <property type="nucleotide sequence ID" value="NZ_BOOK01000047.1"/>
</dbReference>
<dbReference type="SMART" id="SM00852">
    <property type="entry name" value="MoCF_biosynth"/>
    <property type="match status" value="1"/>
</dbReference>
<dbReference type="UniPathway" id="UPA00344"/>
<dbReference type="SUPFAM" id="SSF53218">
    <property type="entry name" value="Molybdenum cofactor biosynthesis proteins"/>
    <property type="match status" value="1"/>
</dbReference>
<dbReference type="InterPro" id="IPR036425">
    <property type="entry name" value="MoaB/Mog-like_dom_sf"/>
</dbReference>
<comment type="similarity">
    <text evidence="2 5">Belongs to the MoeA family.</text>
</comment>
<dbReference type="InterPro" id="IPR036688">
    <property type="entry name" value="MoeA_C_domain_IV_sf"/>
</dbReference>
<dbReference type="Proteomes" id="UP000634476">
    <property type="component" value="Unassembled WGS sequence"/>
</dbReference>
<dbReference type="Gene3D" id="3.90.105.10">
    <property type="entry name" value="Molybdopterin biosynthesis moea protein, domain 2"/>
    <property type="match status" value="1"/>
</dbReference>
<dbReference type="Pfam" id="PF03453">
    <property type="entry name" value="MoeA_N"/>
    <property type="match status" value="1"/>
</dbReference>
<name>A0A8J3WVP7_9ACTN</name>
<comment type="caution">
    <text evidence="7">The sequence shown here is derived from an EMBL/GenBank/DDBJ whole genome shotgun (WGS) entry which is preliminary data.</text>
</comment>
<dbReference type="GO" id="GO:0006777">
    <property type="term" value="P:Mo-molybdopterin cofactor biosynthetic process"/>
    <property type="evidence" value="ECO:0007669"/>
    <property type="project" value="UniProtKB-UniRule"/>
</dbReference>
<sequence>MISNTAVGDSGPDEAFRDLPWQRARERAHAAARPVPPIEVELERAAGLTLAEEITARTPAPAFDTSAMDGFAVAGPGPWQVCGAVRAGTVWTREALEAGQAVEISTGAPVPPGADAVLPVELAVRHADRVSGPQPSKGRHIRLTGEDAPAGTRLAAAGGWAGPALLGLAAACGYDTLRVRPRPRVRILVTGDELVRHGLPGPGQVRDALGPMLPSLVESMGGRVQEVLHVPDRPEGSLAAAVGAAGEAEVVVVTGSTSVGVTDQLRSLLDGRAARWVVDTVACRPGHPQLLAGLDGGPWVVGLPGNPYAALVAAHTLLGPLLAGLSGRGLPVLPRVPLAGDVRVAVGRTRVLPATWDGPVARVLAERGSAFLNGAAAGDALAAVPPDWTPGDAVPLVLLARPF</sequence>
<keyword evidence="5" id="KW-0808">Transferase</keyword>
<comment type="catalytic activity">
    <reaction evidence="4">
        <text>adenylyl-molybdopterin + molybdate = Mo-molybdopterin + AMP + H(+)</text>
        <dbReference type="Rhea" id="RHEA:35047"/>
        <dbReference type="ChEBI" id="CHEBI:15378"/>
        <dbReference type="ChEBI" id="CHEBI:36264"/>
        <dbReference type="ChEBI" id="CHEBI:62727"/>
        <dbReference type="ChEBI" id="CHEBI:71302"/>
        <dbReference type="ChEBI" id="CHEBI:456215"/>
        <dbReference type="EC" id="2.10.1.1"/>
    </reaction>
</comment>
<dbReference type="Gene3D" id="3.40.980.10">
    <property type="entry name" value="MoaB/Mog-like domain"/>
    <property type="match status" value="1"/>
</dbReference>
<comment type="pathway">
    <text evidence="5">Cofactor biosynthesis; molybdopterin biosynthesis.</text>
</comment>
<dbReference type="SUPFAM" id="SSF63882">
    <property type="entry name" value="MoeA N-terminal region -like"/>
    <property type="match status" value="1"/>
</dbReference>
<feature type="domain" description="MoaB/Mog" evidence="6">
    <location>
        <begin position="186"/>
        <end position="324"/>
    </location>
</feature>
<protein>
    <recommendedName>
        <fullName evidence="5">Molybdopterin molybdenumtransferase</fullName>
        <ecNumber evidence="5">2.10.1.1</ecNumber>
    </recommendedName>
</protein>
<evidence type="ECO:0000256" key="1">
    <source>
        <dbReference type="ARBA" id="ARBA00002901"/>
    </source>
</evidence>
<proteinExistence type="inferred from homology"/>
<dbReference type="InterPro" id="IPR005110">
    <property type="entry name" value="MoeA_linker/N"/>
</dbReference>
<dbReference type="InterPro" id="IPR038987">
    <property type="entry name" value="MoeA-like"/>
</dbReference>
<evidence type="ECO:0000313" key="7">
    <source>
        <dbReference type="EMBL" id="GII04179.1"/>
    </source>
</evidence>
<comment type="cofactor">
    <cofactor evidence="5">
        <name>Mg(2+)</name>
        <dbReference type="ChEBI" id="CHEBI:18420"/>
    </cofactor>
</comment>
<dbReference type="Gene3D" id="2.40.340.10">
    <property type="entry name" value="MoeA, C-terminal, domain IV"/>
    <property type="match status" value="1"/>
</dbReference>
<dbReference type="AlphaFoldDB" id="A0A8J3WVP7"/>
<dbReference type="GO" id="GO:0061599">
    <property type="term" value="F:molybdopterin molybdotransferase activity"/>
    <property type="evidence" value="ECO:0007669"/>
    <property type="project" value="UniProtKB-UniRule"/>
</dbReference>
<dbReference type="EMBL" id="BOOK01000047">
    <property type="protein sequence ID" value="GII04179.1"/>
    <property type="molecule type" value="Genomic_DNA"/>
</dbReference>
<comment type="function">
    <text evidence="1 5">Catalyzes the insertion of molybdate into adenylated molybdopterin with the concomitant release of AMP.</text>
</comment>